<comment type="caution">
    <text evidence="3">The sequence shown here is derived from an EMBL/GenBank/DDBJ whole genome shotgun (WGS) entry which is preliminary data.</text>
</comment>
<dbReference type="InterPro" id="IPR029062">
    <property type="entry name" value="Class_I_gatase-like"/>
</dbReference>
<feature type="chain" id="PRO_5046085754" evidence="2">
    <location>
        <begin position="27"/>
        <end position="800"/>
    </location>
</feature>
<accession>A0ABW0TGL7</accession>
<evidence type="ECO:0000256" key="1">
    <source>
        <dbReference type="SAM" id="Phobius"/>
    </source>
</evidence>
<gene>
    <name evidence="3" type="ORF">ACFPRA_06875</name>
</gene>
<dbReference type="SUPFAM" id="SSF52317">
    <property type="entry name" value="Class I glutamine amidotransferase-like"/>
    <property type="match status" value="1"/>
</dbReference>
<evidence type="ECO:0000313" key="4">
    <source>
        <dbReference type="Proteomes" id="UP001596109"/>
    </source>
</evidence>
<sequence length="800" mass="87364">MWKKITLFVVLLIITLPFLPAAEASAAPALEVDVTAGLDGKAKYGKGAPINITIENMGSAFSGDLVIDLPFSYSMGTGKAIPLDIGAGETKTVSIVVQKMTDARGMYGTSNPKTIFLYEGGWKDGKELDHTGAQQLTTTLYNEDTKIMALLTNNIDRLRAINGVRFPNAPNTQLIDVAKVPTNLLPAEAEGWGAANFIIADEYAIADLSRSQQEALLDWVRSGGVIIFGGSDNSSAEAGLFKEYLPLQLKGKASIDGKVLTAWTGTEGFDGAYPAYSTELQAGSTPLFENGQNVLAAYRQIGQGAIMQTSFSVGDEPLAKAEGMTAIWQKLFEASESISPSKQPFQADPLEAMTYTFGRANELFPSFKVSAPVIFGIIILYIIIIIPVLYMILKKKDKREYAWWLIPVIAVVTSIAIFAFGAKDRIGRSQIQHSAVLTVEQDGRLAGHFAESIFTNQSGDYTFSAPLGTTLAASMPGSLFNSSSAPSHKQTVVEEDASGVKLHLRKIGYWDVATLYGKTRVEKTGQLDQSLRIEDLQLAGRITNTFPFTLTDIAIWSGGTLIPIGDLGPGETVDVRETLKSSTLLPINTLPNQFGNPFPVVTDDLVQMRKNELLTFAGEQLSQTTETFLIGFTDTQVIPVELEKGKPSISSMTLIVQPVEADVLFNETVTVEPDMMTMSLLSENGRFEASPSGLPTNQYFFSEAVYIQTWQLPKELMNEQLDWTSIEVGKIQQQLYEASLFNVRTGKFERSESDKWTIVENVKDYISPEGKVVIRMVMHDAKNGNEGHAPELKLNSEVVK</sequence>
<feature type="signal peptide" evidence="2">
    <location>
        <begin position="1"/>
        <end position="26"/>
    </location>
</feature>
<name>A0ABW0TGL7_9BACL</name>
<keyword evidence="1" id="KW-0812">Transmembrane</keyword>
<keyword evidence="1" id="KW-1133">Transmembrane helix</keyword>
<keyword evidence="2" id="KW-0732">Signal</keyword>
<protein>
    <submittedName>
        <fullName evidence="3">Uncharacterized protein</fullName>
    </submittedName>
</protein>
<feature type="transmembrane region" description="Helical" evidence="1">
    <location>
        <begin position="369"/>
        <end position="390"/>
    </location>
</feature>
<dbReference type="RefSeq" id="WP_381432031.1">
    <property type="nucleotide sequence ID" value="NZ_JBHSNO010000005.1"/>
</dbReference>
<keyword evidence="1" id="KW-0472">Membrane</keyword>
<evidence type="ECO:0000256" key="2">
    <source>
        <dbReference type="SAM" id="SignalP"/>
    </source>
</evidence>
<feature type="transmembrane region" description="Helical" evidence="1">
    <location>
        <begin position="402"/>
        <end position="422"/>
    </location>
</feature>
<reference evidence="4" key="1">
    <citation type="journal article" date="2019" name="Int. J. Syst. Evol. Microbiol.">
        <title>The Global Catalogue of Microorganisms (GCM) 10K type strain sequencing project: providing services to taxonomists for standard genome sequencing and annotation.</title>
        <authorList>
            <consortium name="The Broad Institute Genomics Platform"/>
            <consortium name="The Broad Institute Genome Sequencing Center for Infectious Disease"/>
            <person name="Wu L."/>
            <person name="Ma J."/>
        </authorList>
    </citation>
    <scope>NUCLEOTIDE SEQUENCE [LARGE SCALE GENOMIC DNA]</scope>
    <source>
        <strain evidence="4">CGMCC 4.1434</strain>
    </source>
</reference>
<proteinExistence type="predicted"/>
<organism evidence="3 4">
    <name type="scientific">Sporosarcina soli</name>
    <dbReference type="NCBI Taxonomy" id="334736"/>
    <lineage>
        <taxon>Bacteria</taxon>
        <taxon>Bacillati</taxon>
        <taxon>Bacillota</taxon>
        <taxon>Bacilli</taxon>
        <taxon>Bacillales</taxon>
        <taxon>Caryophanaceae</taxon>
        <taxon>Sporosarcina</taxon>
    </lineage>
</organism>
<keyword evidence="4" id="KW-1185">Reference proteome</keyword>
<dbReference type="Proteomes" id="UP001596109">
    <property type="component" value="Unassembled WGS sequence"/>
</dbReference>
<dbReference type="Gene3D" id="3.40.50.880">
    <property type="match status" value="1"/>
</dbReference>
<evidence type="ECO:0000313" key="3">
    <source>
        <dbReference type="EMBL" id="MFC5588602.1"/>
    </source>
</evidence>
<dbReference type="EMBL" id="JBHSNO010000005">
    <property type="protein sequence ID" value="MFC5588602.1"/>
    <property type="molecule type" value="Genomic_DNA"/>
</dbReference>